<evidence type="ECO:0000313" key="9">
    <source>
        <dbReference type="Proteomes" id="UP000018914"/>
    </source>
</evidence>
<dbReference type="GO" id="GO:0022625">
    <property type="term" value="C:cytosolic large ribosomal subunit"/>
    <property type="evidence" value="ECO:0007669"/>
    <property type="project" value="TreeGrafter"/>
</dbReference>
<evidence type="ECO:0000259" key="7">
    <source>
        <dbReference type="Pfam" id="PF14693"/>
    </source>
</evidence>
<dbReference type="GO" id="GO:0003735">
    <property type="term" value="F:structural constituent of ribosome"/>
    <property type="evidence" value="ECO:0007669"/>
    <property type="project" value="InterPro"/>
</dbReference>
<dbReference type="SUPFAM" id="SSF50715">
    <property type="entry name" value="Ribosomal protein L25-like"/>
    <property type="match status" value="1"/>
</dbReference>
<dbReference type="RefSeq" id="WP_025305814.1">
    <property type="nucleotide sequence ID" value="NZ_CP007028.1"/>
</dbReference>
<dbReference type="NCBIfam" id="NF004140">
    <property type="entry name" value="PRK05618.4-3"/>
    <property type="match status" value="1"/>
</dbReference>
<comment type="function">
    <text evidence="5">This is one of the proteins that binds to the 5S RNA in the ribosome where it forms part of the central protuberance.</text>
</comment>
<dbReference type="Gene3D" id="2.40.240.10">
    <property type="entry name" value="Ribosomal Protein L25, Chain P"/>
    <property type="match status" value="1"/>
</dbReference>
<dbReference type="EMBL" id="CP007028">
    <property type="protein sequence ID" value="AHE95832.1"/>
    <property type="molecule type" value="Genomic_DNA"/>
</dbReference>
<dbReference type="GO" id="GO:0008097">
    <property type="term" value="F:5S rRNA binding"/>
    <property type="evidence" value="ECO:0007669"/>
    <property type="project" value="InterPro"/>
</dbReference>
<organism evidence="9">
    <name type="scientific">Thermocrinis ruber</name>
    <dbReference type="NCBI Taxonomy" id="75906"/>
    <lineage>
        <taxon>Bacteria</taxon>
        <taxon>Pseudomonadati</taxon>
        <taxon>Aquificota</taxon>
        <taxon>Aquificia</taxon>
        <taxon>Aquificales</taxon>
        <taxon>Aquificaceae</taxon>
        <taxon>Thermocrinis</taxon>
    </lineage>
</organism>
<dbReference type="InterPro" id="IPR011035">
    <property type="entry name" value="Ribosomal_bL25/Gln-tRNA_synth"/>
</dbReference>
<dbReference type="InterPro" id="IPR020930">
    <property type="entry name" value="Ribosomal_uL5_bac-type"/>
</dbReference>
<sequence length="193" mass="21564">MKRIEVKLIPRTLGRKSERKRMRREGYIPVEIYGKGVENAHAYMSLKDFLSLPHGETFLIVADLNGDKRVCFLKEVQYGWLGDNPIHIDLYNISKVREIDIEVPIEFVGVPEGVALGGTFEVVLSTLTVRASVENIPDKIVVDVSKLGLGDSLHVRDIQPPPNCIILDNPEEVVAVVLEPEAEETTTEETTTT</sequence>
<gene>
    <name evidence="5" type="primary">rplY</name>
    <name evidence="5" type="synonym">ctc</name>
    <name evidence="8" type="ORF">THERU_03110</name>
</gene>
<dbReference type="OrthoDB" id="9790002at2"/>
<comment type="subunit">
    <text evidence="5">Part of the 50S ribosomal subunit; part of the 5S rRNA/L5/L18/L25 subcomplex. Contacts the 5S rRNA. Binds to the 5S rRNA independently of L5 and L18.</text>
</comment>
<dbReference type="HAMAP" id="MF_01334">
    <property type="entry name" value="Ribosomal_bL25_CTC"/>
    <property type="match status" value="1"/>
</dbReference>
<dbReference type="Gene3D" id="2.170.120.20">
    <property type="entry name" value="Ribosomal protein L25, beta domain"/>
    <property type="match status" value="1"/>
</dbReference>
<protein>
    <recommendedName>
        <fullName evidence="5">Large ribosomal subunit protein bL25</fullName>
    </recommendedName>
    <alternativeName>
        <fullName evidence="5">General stress protein CTC</fullName>
    </alternativeName>
</protein>
<dbReference type="InterPro" id="IPR020057">
    <property type="entry name" value="Ribosomal_bL25_b-dom"/>
</dbReference>
<dbReference type="InterPro" id="IPR001021">
    <property type="entry name" value="Ribosomal_bL25_long"/>
</dbReference>
<accession>W0DF12</accession>
<dbReference type="InterPro" id="IPR037121">
    <property type="entry name" value="Ribosomal_bL25_C"/>
</dbReference>
<evidence type="ECO:0000256" key="1">
    <source>
        <dbReference type="ARBA" id="ARBA00022730"/>
    </source>
</evidence>
<dbReference type="eggNOG" id="COG1825">
    <property type="taxonomic scope" value="Bacteria"/>
</dbReference>
<dbReference type="STRING" id="75906.THERU_03110"/>
<dbReference type="CDD" id="cd00495">
    <property type="entry name" value="Ribosomal_L25_TL5_CTC"/>
    <property type="match status" value="1"/>
</dbReference>
<dbReference type="PATRIC" id="fig|75906.3.peg.601"/>
<dbReference type="KEGG" id="trd:THERU_03110"/>
<evidence type="ECO:0000256" key="3">
    <source>
        <dbReference type="ARBA" id="ARBA00022980"/>
    </source>
</evidence>
<feature type="domain" description="Large ribosomal subunit protein bL25 L25" evidence="6">
    <location>
        <begin position="8"/>
        <end position="90"/>
    </location>
</feature>
<dbReference type="InterPro" id="IPR029751">
    <property type="entry name" value="Ribosomal_L25_dom"/>
</dbReference>
<evidence type="ECO:0000313" key="8">
    <source>
        <dbReference type="EMBL" id="AHE95832.1"/>
    </source>
</evidence>
<name>W0DF12_9AQUI</name>
<dbReference type="HOGENOM" id="CLU_075939_2_1_0"/>
<dbReference type="InterPro" id="IPR020056">
    <property type="entry name" value="Rbsml_bL25/Gln-tRNA_synth_N"/>
</dbReference>
<dbReference type="PANTHER" id="PTHR33284:SF1">
    <property type="entry name" value="RIBOSOMAL PROTEIN L25_GLN-TRNA SYNTHETASE, ANTI-CODON-BINDING DOMAIN-CONTAINING PROTEIN"/>
    <property type="match status" value="1"/>
</dbReference>
<evidence type="ECO:0000256" key="4">
    <source>
        <dbReference type="ARBA" id="ARBA00023274"/>
    </source>
</evidence>
<keyword evidence="2 5" id="KW-0694">RNA-binding</keyword>
<keyword evidence="9" id="KW-1185">Reference proteome</keyword>
<dbReference type="GO" id="GO:0006412">
    <property type="term" value="P:translation"/>
    <property type="evidence" value="ECO:0007669"/>
    <property type="project" value="UniProtKB-UniRule"/>
</dbReference>
<dbReference type="Pfam" id="PF14693">
    <property type="entry name" value="Ribosomal_TL5_C"/>
    <property type="match status" value="1"/>
</dbReference>
<evidence type="ECO:0000259" key="6">
    <source>
        <dbReference type="Pfam" id="PF01386"/>
    </source>
</evidence>
<dbReference type="NCBIfam" id="TIGR00731">
    <property type="entry name" value="bL25_bact_ctc"/>
    <property type="match status" value="1"/>
</dbReference>
<proteinExistence type="inferred from homology"/>
<evidence type="ECO:0000256" key="2">
    <source>
        <dbReference type="ARBA" id="ARBA00022884"/>
    </source>
</evidence>
<keyword evidence="1 5" id="KW-0699">rRNA-binding</keyword>
<reference evidence="8 9" key="1">
    <citation type="submission" date="2013-12" db="EMBL/GenBank/DDBJ databases">
        <authorList>
            <consortium name="DOE Joint Genome Institute"/>
            <person name="Eisen J."/>
            <person name="Huntemann M."/>
            <person name="Han J."/>
            <person name="Chen A."/>
            <person name="Kyrpides N."/>
            <person name="Mavromatis K."/>
            <person name="Markowitz V."/>
            <person name="Palaniappan K."/>
            <person name="Ivanova N."/>
            <person name="Schaumberg A."/>
            <person name="Pati A."/>
            <person name="Liolios K."/>
            <person name="Nordberg H.P."/>
            <person name="Cantor M.N."/>
            <person name="Hua S.X."/>
            <person name="Woyke T."/>
        </authorList>
    </citation>
    <scope>NUCLEOTIDE SEQUENCE [LARGE SCALE GENOMIC DNA]</scope>
    <source>
        <strain evidence="8 9">DSM 23557</strain>
    </source>
</reference>
<dbReference type="AlphaFoldDB" id="W0DF12"/>
<evidence type="ECO:0000256" key="5">
    <source>
        <dbReference type="HAMAP-Rule" id="MF_01334"/>
    </source>
</evidence>
<dbReference type="Proteomes" id="UP000018914">
    <property type="component" value="Chromosome"/>
</dbReference>
<feature type="domain" description="Large ribosomal subunit protein bL25 beta" evidence="7">
    <location>
        <begin position="98"/>
        <end position="180"/>
    </location>
</feature>
<keyword evidence="4 5" id="KW-0687">Ribonucleoprotein</keyword>
<comment type="similarity">
    <text evidence="5">Belongs to the bacterial ribosomal protein bL25 family. CTC subfamily.</text>
</comment>
<dbReference type="Pfam" id="PF01386">
    <property type="entry name" value="Ribosomal_L25p"/>
    <property type="match status" value="1"/>
</dbReference>
<dbReference type="PANTHER" id="PTHR33284">
    <property type="entry name" value="RIBOSOMAL PROTEIN L25/GLN-TRNA SYNTHETASE, ANTI-CODON-BINDING DOMAIN-CONTAINING PROTEIN"/>
    <property type="match status" value="1"/>
</dbReference>
<keyword evidence="3 5" id="KW-0689">Ribosomal protein</keyword>